<dbReference type="Proteomes" id="UP000034163">
    <property type="component" value="Unassembled WGS sequence"/>
</dbReference>
<reference evidence="1 2" key="1">
    <citation type="journal article" date="2015" name="Nature">
        <title>rRNA introns, odd ribosomes, and small enigmatic genomes across a large radiation of phyla.</title>
        <authorList>
            <person name="Brown C.T."/>
            <person name="Hug L.A."/>
            <person name="Thomas B.C."/>
            <person name="Sharon I."/>
            <person name="Castelle C.J."/>
            <person name="Singh A."/>
            <person name="Wilkins M.J."/>
            <person name="Williams K.H."/>
            <person name="Banfield J.F."/>
        </authorList>
    </citation>
    <scope>NUCLEOTIDE SEQUENCE [LARGE SCALE GENOMIC DNA]</scope>
</reference>
<evidence type="ECO:0000313" key="2">
    <source>
        <dbReference type="Proteomes" id="UP000034163"/>
    </source>
</evidence>
<dbReference type="EMBL" id="LCBS01000029">
    <property type="protein sequence ID" value="KKS16020.1"/>
    <property type="molecule type" value="Genomic_DNA"/>
</dbReference>
<name>A0A0G0WT84_UNCKA</name>
<comment type="caution">
    <text evidence="1">The sequence shown here is derived from an EMBL/GenBank/DDBJ whole genome shotgun (WGS) entry which is preliminary data.</text>
</comment>
<organism evidence="1 2">
    <name type="scientific">candidate division WWE3 bacterium GW2011_GWB1_41_6</name>
    <dbReference type="NCBI Taxonomy" id="1619112"/>
    <lineage>
        <taxon>Bacteria</taxon>
        <taxon>Katanobacteria</taxon>
    </lineage>
</organism>
<proteinExistence type="predicted"/>
<gene>
    <name evidence="1" type="ORF">UU72_C0029G0003</name>
</gene>
<sequence>MKQYNLSLEFPTGNPYGGIVLKVYLDEGFKVFAGDDRGNSLNLLIQGNSDPQKIAHIRRSQKHPGHVEILPLGHTTVRKFGESRPSDQYTDVAPKNRLRISNRAGGVVIGVEI</sequence>
<accession>A0A0G0WT84</accession>
<dbReference type="AlphaFoldDB" id="A0A0G0WT84"/>
<protein>
    <submittedName>
        <fullName evidence="1">Uncharacterized protein</fullName>
    </submittedName>
</protein>
<evidence type="ECO:0000313" key="1">
    <source>
        <dbReference type="EMBL" id="KKS16020.1"/>
    </source>
</evidence>